<dbReference type="GO" id="GO:0016846">
    <property type="term" value="F:carbon-sulfur lyase activity"/>
    <property type="evidence" value="ECO:0007669"/>
    <property type="project" value="InterPro"/>
</dbReference>
<proteinExistence type="inferred from homology"/>
<dbReference type="OrthoDB" id="9807246at2"/>
<feature type="domain" description="CENP-V/GFA" evidence="5">
    <location>
        <begin position="10"/>
        <end position="112"/>
    </location>
</feature>
<accession>A0A418W146</accession>
<keyword evidence="3" id="KW-0862">Zinc</keyword>
<dbReference type="InterPro" id="IPR011057">
    <property type="entry name" value="Mss4-like_sf"/>
</dbReference>
<dbReference type="PANTHER" id="PTHR33337:SF40">
    <property type="entry name" value="CENP-V_GFA DOMAIN-CONTAINING PROTEIN-RELATED"/>
    <property type="match status" value="1"/>
</dbReference>
<evidence type="ECO:0000256" key="3">
    <source>
        <dbReference type="ARBA" id="ARBA00022833"/>
    </source>
</evidence>
<organism evidence="6 7">
    <name type="scientific">Azospirillum cavernae</name>
    <dbReference type="NCBI Taxonomy" id="2320860"/>
    <lineage>
        <taxon>Bacteria</taxon>
        <taxon>Pseudomonadati</taxon>
        <taxon>Pseudomonadota</taxon>
        <taxon>Alphaproteobacteria</taxon>
        <taxon>Rhodospirillales</taxon>
        <taxon>Azospirillaceae</taxon>
        <taxon>Azospirillum</taxon>
    </lineage>
</organism>
<dbReference type="GO" id="GO:0046872">
    <property type="term" value="F:metal ion binding"/>
    <property type="evidence" value="ECO:0007669"/>
    <property type="project" value="UniProtKB-KW"/>
</dbReference>
<evidence type="ECO:0000256" key="1">
    <source>
        <dbReference type="ARBA" id="ARBA00005495"/>
    </source>
</evidence>
<dbReference type="PANTHER" id="PTHR33337">
    <property type="entry name" value="GFA DOMAIN-CONTAINING PROTEIN"/>
    <property type="match status" value="1"/>
</dbReference>
<dbReference type="Pfam" id="PF04828">
    <property type="entry name" value="GFA"/>
    <property type="match status" value="1"/>
</dbReference>
<dbReference type="Gene3D" id="3.90.1590.10">
    <property type="entry name" value="glutathione-dependent formaldehyde- activating enzyme (gfa)"/>
    <property type="match status" value="1"/>
</dbReference>
<evidence type="ECO:0000256" key="4">
    <source>
        <dbReference type="ARBA" id="ARBA00023239"/>
    </source>
</evidence>
<dbReference type="SUPFAM" id="SSF51316">
    <property type="entry name" value="Mss4-like"/>
    <property type="match status" value="1"/>
</dbReference>
<protein>
    <submittedName>
        <fullName evidence="6">GFA family protein</fullName>
    </submittedName>
</protein>
<dbReference type="InterPro" id="IPR006913">
    <property type="entry name" value="CENP-V/GFA"/>
</dbReference>
<evidence type="ECO:0000256" key="2">
    <source>
        <dbReference type="ARBA" id="ARBA00022723"/>
    </source>
</evidence>
<dbReference type="RefSeq" id="WP_119829376.1">
    <property type="nucleotide sequence ID" value="NZ_QYUL01000001.1"/>
</dbReference>
<dbReference type="EMBL" id="QYUL01000001">
    <property type="protein sequence ID" value="RJF83735.1"/>
    <property type="molecule type" value="Genomic_DNA"/>
</dbReference>
<keyword evidence="2" id="KW-0479">Metal-binding</keyword>
<name>A0A418W146_9PROT</name>
<dbReference type="Proteomes" id="UP000283458">
    <property type="component" value="Unassembled WGS sequence"/>
</dbReference>
<reference evidence="6 7" key="1">
    <citation type="submission" date="2018-09" db="EMBL/GenBank/DDBJ databases">
        <authorList>
            <person name="Zhu H."/>
        </authorList>
    </citation>
    <scope>NUCLEOTIDE SEQUENCE [LARGE SCALE GENOMIC DNA]</scope>
    <source>
        <strain evidence="6 7">K2W22B-5</strain>
    </source>
</reference>
<evidence type="ECO:0000313" key="7">
    <source>
        <dbReference type="Proteomes" id="UP000283458"/>
    </source>
</evidence>
<keyword evidence="4" id="KW-0456">Lyase</keyword>
<dbReference type="AlphaFoldDB" id="A0A418W146"/>
<sequence length="140" mass="15381">MSGVAEPQDLTGRCLCGGLRFRLTERPMGVVNCHCGQCRRFHGHFGAYVSVPRPTVRFEAEETLRWFQSSAKAQRGFCGTCGSSLFWKGDDSPFLDVTAGCLDAPTGLTTLRHIFVADQGDYYVIDDALERFPGTASEPP</sequence>
<comment type="similarity">
    <text evidence="1">Belongs to the Gfa family.</text>
</comment>
<comment type="caution">
    <text evidence="6">The sequence shown here is derived from an EMBL/GenBank/DDBJ whole genome shotgun (WGS) entry which is preliminary data.</text>
</comment>
<keyword evidence="7" id="KW-1185">Reference proteome</keyword>
<gene>
    <name evidence="6" type="ORF">D3877_03590</name>
</gene>
<evidence type="ECO:0000259" key="5">
    <source>
        <dbReference type="PROSITE" id="PS51891"/>
    </source>
</evidence>
<evidence type="ECO:0000313" key="6">
    <source>
        <dbReference type="EMBL" id="RJF83735.1"/>
    </source>
</evidence>
<dbReference type="PROSITE" id="PS51891">
    <property type="entry name" value="CENP_V_GFA"/>
    <property type="match status" value="1"/>
</dbReference>